<dbReference type="Pfam" id="PF00106">
    <property type="entry name" value="adh_short"/>
    <property type="match status" value="1"/>
</dbReference>
<gene>
    <name evidence="5" type="ORF">F3L20_31985</name>
</gene>
<feature type="domain" description="Ketoreductase" evidence="4">
    <location>
        <begin position="6"/>
        <end position="186"/>
    </location>
</feature>
<sequence length="232" mass="23974">MEIKGAVALVTGANRGIGRAFARALLDQGAGKVYAAARNPAAVTDADVVPLRLDVTDANSVAAAAELADDVSIVINNAGVGAPGTQLLTGPFDGARQAMDVNYFGTWAVARAFAPVLARKGGGAVVNMLSLASWVGQPQFPGYAASKAAQWSLTDALRKGLHAQGTLVIGVHTGFVDTDLSAWTDAPKISPELVAALTMDALKHDRLEVLADEQTRAAKAALSTPMDKRSDQ</sequence>
<proteinExistence type="inferred from homology"/>
<dbReference type="InterPro" id="IPR002347">
    <property type="entry name" value="SDR_fam"/>
</dbReference>
<evidence type="ECO:0000313" key="6">
    <source>
        <dbReference type="Proteomes" id="UP000324308"/>
    </source>
</evidence>
<dbReference type="InterPro" id="IPR057326">
    <property type="entry name" value="KR_dom"/>
</dbReference>
<keyword evidence="6" id="KW-1185">Reference proteome</keyword>
<dbReference type="PANTHER" id="PTHR44169">
    <property type="entry name" value="NADPH-DEPENDENT 1-ACYLDIHYDROXYACETONE PHOSPHATE REDUCTASE"/>
    <property type="match status" value="1"/>
</dbReference>
<dbReference type="InterPro" id="IPR036291">
    <property type="entry name" value="NAD(P)-bd_dom_sf"/>
</dbReference>
<name>A0ABX6A2K7_STRTE</name>
<accession>A0ABX6A2K7</accession>
<dbReference type="Gene3D" id="3.40.50.720">
    <property type="entry name" value="NAD(P)-binding Rossmann-like Domain"/>
    <property type="match status" value="1"/>
</dbReference>
<dbReference type="PRINTS" id="PR00080">
    <property type="entry name" value="SDRFAMILY"/>
</dbReference>
<evidence type="ECO:0000256" key="1">
    <source>
        <dbReference type="ARBA" id="ARBA00006484"/>
    </source>
</evidence>
<organism evidence="5 6">
    <name type="scientific">Streptomyces tendae</name>
    <dbReference type="NCBI Taxonomy" id="1932"/>
    <lineage>
        <taxon>Bacteria</taxon>
        <taxon>Bacillati</taxon>
        <taxon>Actinomycetota</taxon>
        <taxon>Actinomycetes</taxon>
        <taxon>Kitasatosporales</taxon>
        <taxon>Streptomycetaceae</taxon>
        <taxon>Streptomyces</taxon>
    </lineage>
</organism>
<evidence type="ECO:0000256" key="2">
    <source>
        <dbReference type="ARBA" id="ARBA00023002"/>
    </source>
</evidence>
<reference evidence="5 6" key="1">
    <citation type="submission" date="2019-09" db="EMBL/GenBank/DDBJ databases">
        <title>Draft genome sequence of the Ebosin-producing strain Streptomyces sp. 139.</title>
        <authorList>
            <person name="Ai L."/>
            <person name="Geng M."/>
            <person name="Ma M."/>
            <person name="Bai L."/>
        </authorList>
    </citation>
    <scope>NUCLEOTIDE SEQUENCE [LARGE SCALE GENOMIC DNA]</scope>
    <source>
        <strain evidence="5 6">139</strain>
        <plasmid evidence="5 6">unnamed1</plasmid>
    </source>
</reference>
<comment type="similarity">
    <text evidence="1 3">Belongs to the short-chain dehydrogenases/reductases (SDR) family.</text>
</comment>
<evidence type="ECO:0000313" key="5">
    <source>
        <dbReference type="EMBL" id="QER90332.1"/>
    </source>
</evidence>
<evidence type="ECO:0000256" key="3">
    <source>
        <dbReference type="RuleBase" id="RU000363"/>
    </source>
</evidence>
<keyword evidence="2" id="KW-0560">Oxidoreductase</keyword>
<protein>
    <submittedName>
        <fullName evidence="5">SDR family oxidoreductase</fullName>
    </submittedName>
</protein>
<dbReference type="PRINTS" id="PR00081">
    <property type="entry name" value="GDHRDH"/>
</dbReference>
<dbReference type="SUPFAM" id="SSF51735">
    <property type="entry name" value="NAD(P)-binding Rossmann-fold domains"/>
    <property type="match status" value="1"/>
</dbReference>
<dbReference type="NCBIfam" id="NF006119">
    <property type="entry name" value="PRK08264.1-5"/>
    <property type="match status" value="1"/>
</dbReference>
<dbReference type="Proteomes" id="UP000324308">
    <property type="component" value="Plasmid unnamed1"/>
</dbReference>
<geneLocation type="plasmid" evidence="5 6">
    <name>unnamed1</name>
</geneLocation>
<evidence type="ECO:0000259" key="4">
    <source>
        <dbReference type="SMART" id="SM00822"/>
    </source>
</evidence>
<keyword evidence="5" id="KW-0614">Plasmid</keyword>
<dbReference type="EMBL" id="CP043960">
    <property type="protein sequence ID" value="QER90332.1"/>
    <property type="molecule type" value="Genomic_DNA"/>
</dbReference>
<dbReference type="SMART" id="SM00822">
    <property type="entry name" value="PKS_KR"/>
    <property type="match status" value="1"/>
</dbReference>
<dbReference type="PANTHER" id="PTHR44169:SF6">
    <property type="entry name" value="NADPH-DEPENDENT 1-ACYLDIHYDROXYACETONE PHOSPHATE REDUCTASE"/>
    <property type="match status" value="1"/>
</dbReference>
<dbReference type="RefSeq" id="WP_150157612.1">
    <property type="nucleotide sequence ID" value="NZ_CP043960.1"/>
</dbReference>